<keyword evidence="2" id="KW-1185">Reference proteome</keyword>
<protein>
    <submittedName>
        <fullName evidence="1">Uncharacterized protein</fullName>
    </submittedName>
</protein>
<proteinExistence type="predicted"/>
<accession>A0A1Q8QKY3</accession>
<dbReference type="STRING" id="1888891.DSOL_4251"/>
<dbReference type="AlphaFoldDB" id="A0A1Q8QKY3"/>
<gene>
    <name evidence="1" type="ORF">DSOL_4251</name>
</gene>
<dbReference type="EMBL" id="MLBF01000048">
    <property type="protein sequence ID" value="OLN27994.1"/>
    <property type="molecule type" value="Genomic_DNA"/>
</dbReference>
<reference evidence="1 2" key="1">
    <citation type="submission" date="2016-09" db="EMBL/GenBank/DDBJ databases">
        <title>Complete genome of Desulfosporosinus sp. OL.</title>
        <authorList>
            <person name="Mardanov A."/>
            <person name="Beletsky A."/>
            <person name="Panova A."/>
            <person name="Karnachuk O."/>
            <person name="Ravin N."/>
        </authorList>
    </citation>
    <scope>NUCLEOTIDE SEQUENCE [LARGE SCALE GENOMIC DNA]</scope>
    <source>
        <strain evidence="1 2">OL</strain>
    </source>
</reference>
<comment type="caution">
    <text evidence="1">The sequence shown here is derived from an EMBL/GenBank/DDBJ whole genome shotgun (WGS) entry which is preliminary data.</text>
</comment>
<sequence>MYHSVVSVEAALECCLFQDISEDLTGLAQIVSAQLKLFSSSYHS</sequence>
<name>A0A1Q8QKY3_9FIRM</name>
<evidence type="ECO:0000313" key="1">
    <source>
        <dbReference type="EMBL" id="OLN27994.1"/>
    </source>
</evidence>
<dbReference type="Proteomes" id="UP000186102">
    <property type="component" value="Unassembled WGS sequence"/>
</dbReference>
<evidence type="ECO:0000313" key="2">
    <source>
        <dbReference type="Proteomes" id="UP000186102"/>
    </source>
</evidence>
<organism evidence="1 2">
    <name type="scientific">Desulfosporosinus metallidurans</name>
    <dbReference type="NCBI Taxonomy" id="1888891"/>
    <lineage>
        <taxon>Bacteria</taxon>
        <taxon>Bacillati</taxon>
        <taxon>Bacillota</taxon>
        <taxon>Clostridia</taxon>
        <taxon>Eubacteriales</taxon>
        <taxon>Desulfitobacteriaceae</taxon>
        <taxon>Desulfosporosinus</taxon>
    </lineage>
</organism>